<dbReference type="EMBL" id="JAGGMS010000001">
    <property type="protein sequence ID" value="MBP2182978.1"/>
    <property type="molecule type" value="Genomic_DNA"/>
</dbReference>
<dbReference type="PROSITE" id="PS51257">
    <property type="entry name" value="PROKAR_LIPOPROTEIN"/>
    <property type="match status" value="1"/>
</dbReference>
<dbReference type="RefSeq" id="WP_209666202.1">
    <property type="nucleotide sequence ID" value="NZ_JAGGMS010000001.1"/>
</dbReference>
<evidence type="ECO:0000313" key="2">
    <source>
        <dbReference type="Proteomes" id="UP000741013"/>
    </source>
</evidence>
<gene>
    <name evidence="1" type="ORF">JOM49_004504</name>
</gene>
<name>A0ABS4PVU8_9PSEU</name>
<dbReference type="Pfam" id="PF03583">
    <property type="entry name" value="LIP"/>
    <property type="match status" value="1"/>
</dbReference>
<keyword evidence="1" id="KW-0378">Hydrolase</keyword>
<reference evidence="1 2" key="1">
    <citation type="submission" date="2021-03" db="EMBL/GenBank/DDBJ databases">
        <title>Sequencing the genomes of 1000 actinobacteria strains.</title>
        <authorList>
            <person name="Klenk H.-P."/>
        </authorList>
    </citation>
    <scope>NUCLEOTIDE SEQUENCE [LARGE SCALE GENOMIC DNA]</scope>
    <source>
        <strain evidence="1 2">DSM 45510</strain>
    </source>
</reference>
<dbReference type="Gene3D" id="1.10.260.160">
    <property type="match status" value="1"/>
</dbReference>
<protein>
    <submittedName>
        <fullName evidence="1">Alpha/beta superfamily hydrolase</fullName>
    </submittedName>
</protein>
<dbReference type="Proteomes" id="UP000741013">
    <property type="component" value="Unassembled WGS sequence"/>
</dbReference>
<proteinExistence type="predicted"/>
<dbReference type="PANTHER" id="PTHR34853">
    <property type="match status" value="1"/>
</dbReference>
<keyword evidence="2" id="KW-1185">Reference proteome</keyword>
<organism evidence="1 2">
    <name type="scientific">Amycolatopsis magusensis</name>
    <dbReference type="NCBI Taxonomy" id="882444"/>
    <lineage>
        <taxon>Bacteria</taxon>
        <taxon>Bacillati</taxon>
        <taxon>Actinomycetota</taxon>
        <taxon>Actinomycetes</taxon>
        <taxon>Pseudonocardiales</taxon>
        <taxon>Pseudonocardiaceae</taxon>
        <taxon>Amycolatopsis</taxon>
    </lineage>
</organism>
<dbReference type="GO" id="GO:0016787">
    <property type="term" value="F:hydrolase activity"/>
    <property type="evidence" value="ECO:0007669"/>
    <property type="project" value="UniProtKB-KW"/>
</dbReference>
<accession>A0ABS4PVU8</accession>
<dbReference type="SUPFAM" id="SSF53474">
    <property type="entry name" value="alpha/beta-Hydrolases"/>
    <property type="match status" value="1"/>
</dbReference>
<dbReference type="PIRSF" id="PIRSF029171">
    <property type="entry name" value="Esterase_LipA"/>
    <property type="match status" value="1"/>
</dbReference>
<dbReference type="PANTHER" id="PTHR34853:SF1">
    <property type="entry name" value="LIPASE 5"/>
    <property type="match status" value="1"/>
</dbReference>
<dbReference type="Gene3D" id="3.40.50.1820">
    <property type="entry name" value="alpha/beta hydrolase"/>
    <property type="match status" value="1"/>
</dbReference>
<comment type="caution">
    <text evidence="1">The sequence shown here is derived from an EMBL/GenBank/DDBJ whole genome shotgun (WGS) entry which is preliminary data.</text>
</comment>
<sequence>MKLKHSKKLAGIGAIAAVGLTAACGTAQPEVAAEPARGSVVSVVPVADLAADEVSTRLQTAGIDAAQVRFGVSAQRVVYRTIGTNGEPTTASQLVAFPKNEQSDLGVVSWLHGTTVYRGDVASMKEQSTDRMVALLFAATGQAVSAPDYLGLGEGPGPHPYGHPEATVSAALDGLRAAKEVAGSHGRTFDERVRISGFSQGGPAAMMVGRALQEGADPAFSLGGLAPIAGPFHLSRFEADAAADKIEKASLYLAYFVTAWDRMYGLYDSPGQAFREPYAAQVDVLFDGDHKTQEIAAALPPAAKDVFTEQFLGQVRNPTGVLQERLRPLDTTCDWRPEVPVHVFHASGDRDVSITHAEHCQRQLVAHGAEQQLTDVGAVDHNGSVRAAVPQVALEFSR</sequence>
<evidence type="ECO:0000313" key="1">
    <source>
        <dbReference type="EMBL" id="MBP2182978.1"/>
    </source>
</evidence>
<dbReference type="InterPro" id="IPR005152">
    <property type="entry name" value="Lipase_secreted"/>
</dbReference>
<dbReference type="InterPro" id="IPR029058">
    <property type="entry name" value="AB_hydrolase_fold"/>
</dbReference>